<keyword evidence="1" id="KW-0472">Membrane</keyword>
<dbReference type="Proteomes" id="UP000747013">
    <property type="component" value="Unassembled WGS sequence"/>
</dbReference>
<name>A0A921HTU8_9LACO</name>
<evidence type="ECO:0000313" key="2">
    <source>
        <dbReference type="EMBL" id="HJF88189.1"/>
    </source>
</evidence>
<evidence type="ECO:0000256" key="1">
    <source>
        <dbReference type="SAM" id="Phobius"/>
    </source>
</evidence>
<dbReference type="EMBL" id="DYWC01000284">
    <property type="protein sequence ID" value="HJF88189.1"/>
    <property type="molecule type" value="Genomic_DNA"/>
</dbReference>
<feature type="transmembrane region" description="Helical" evidence="1">
    <location>
        <begin position="6"/>
        <end position="26"/>
    </location>
</feature>
<dbReference type="AlphaFoldDB" id="A0A921HTU8"/>
<evidence type="ECO:0000313" key="3">
    <source>
        <dbReference type="Proteomes" id="UP000747013"/>
    </source>
</evidence>
<gene>
    <name evidence="2" type="ORF">K8V88_12210</name>
</gene>
<accession>A0A921HTU8</accession>
<reference evidence="2" key="1">
    <citation type="journal article" date="2021" name="PeerJ">
        <title>Extensive microbial diversity within the chicken gut microbiome revealed by metagenomics and culture.</title>
        <authorList>
            <person name="Gilroy R."/>
            <person name="Ravi A."/>
            <person name="Getino M."/>
            <person name="Pursley I."/>
            <person name="Horton D.L."/>
            <person name="Alikhan N.F."/>
            <person name="Baker D."/>
            <person name="Gharbi K."/>
            <person name="Hall N."/>
            <person name="Watson M."/>
            <person name="Adriaenssens E.M."/>
            <person name="Foster-Nyarko E."/>
            <person name="Jarju S."/>
            <person name="Secka A."/>
            <person name="Antonio M."/>
            <person name="Oren A."/>
            <person name="Chaudhuri R.R."/>
            <person name="La Ragione R."/>
            <person name="Hildebrand F."/>
            <person name="Pallen M.J."/>
        </authorList>
    </citation>
    <scope>NUCLEOTIDE SEQUENCE</scope>
    <source>
        <strain evidence="2">7886</strain>
    </source>
</reference>
<feature type="transmembrane region" description="Helical" evidence="1">
    <location>
        <begin position="38"/>
        <end position="58"/>
    </location>
</feature>
<evidence type="ECO:0008006" key="4">
    <source>
        <dbReference type="Google" id="ProtNLM"/>
    </source>
</evidence>
<feature type="transmembrane region" description="Helical" evidence="1">
    <location>
        <begin position="70"/>
        <end position="91"/>
    </location>
</feature>
<organism evidence="2 3">
    <name type="scientific">Companilactobacillus farciminis</name>
    <dbReference type="NCBI Taxonomy" id="1612"/>
    <lineage>
        <taxon>Bacteria</taxon>
        <taxon>Bacillati</taxon>
        <taxon>Bacillota</taxon>
        <taxon>Bacilli</taxon>
        <taxon>Lactobacillales</taxon>
        <taxon>Lactobacillaceae</taxon>
        <taxon>Companilactobacillus</taxon>
    </lineage>
</organism>
<proteinExistence type="predicted"/>
<comment type="caution">
    <text evidence="2">The sequence shown here is derived from an EMBL/GenBank/DDBJ whole genome shotgun (WGS) entry which is preliminary data.</text>
</comment>
<keyword evidence="1" id="KW-1133">Transmembrane helix</keyword>
<sequence>MDILQGLQLMNITELTIIILVCYLLTAAAKKSKLDNKYMPFISMMVGLLVGLLIALVFHDTELGKAGLTGFLAGGYTSGLFTGVKGVLGGYTTKEDK</sequence>
<reference evidence="2" key="2">
    <citation type="submission" date="2021-09" db="EMBL/GenBank/DDBJ databases">
        <authorList>
            <person name="Gilroy R."/>
        </authorList>
    </citation>
    <scope>NUCLEOTIDE SEQUENCE</scope>
    <source>
        <strain evidence="2">7886</strain>
    </source>
</reference>
<protein>
    <recommendedName>
        <fullName evidence="4">Holin</fullName>
    </recommendedName>
</protein>
<keyword evidence="1" id="KW-0812">Transmembrane</keyword>